<keyword evidence="4" id="KW-0547">Nucleotide-binding</keyword>
<dbReference type="EMBL" id="CP078073">
    <property type="protein sequence ID" value="QXL86659.1"/>
    <property type="molecule type" value="Genomic_DNA"/>
</dbReference>
<organism evidence="4">
    <name type="scientific">Gymnodinialimonas phycosphaerae</name>
    <dbReference type="NCBI Taxonomy" id="2841589"/>
    <lineage>
        <taxon>Bacteria</taxon>
        <taxon>Pseudomonadati</taxon>
        <taxon>Pseudomonadota</taxon>
        <taxon>Alphaproteobacteria</taxon>
        <taxon>Rhodobacterales</taxon>
        <taxon>Paracoccaceae</taxon>
        <taxon>Gymnodinialimonas</taxon>
    </lineage>
</organism>
<feature type="domain" description="Histidine kinase/HSP90-like ATPase" evidence="2">
    <location>
        <begin position="16"/>
        <end position="140"/>
    </location>
</feature>
<dbReference type="InterPro" id="IPR050267">
    <property type="entry name" value="Anti-sigma-factor_SerPK"/>
</dbReference>
<evidence type="ECO:0000256" key="1">
    <source>
        <dbReference type="ARBA" id="ARBA00022527"/>
    </source>
</evidence>
<accession>A0A975TTU2</accession>
<protein>
    <submittedName>
        <fullName evidence="4">ATP-binding protein</fullName>
    </submittedName>
</protein>
<keyword evidence="1" id="KW-0723">Serine/threonine-protein kinase</keyword>
<dbReference type="PANTHER" id="PTHR35526:SF3">
    <property type="entry name" value="ANTI-SIGMA-F FACTOR RSBW"/>
    <property type="match status" value="1"/>
</dbReference>
<dbReference type="InterPro" id="IPR036890">
    <property type="entry name" value="HATPase_C_sf"/>
</dbReference>
<reference evidence="4 5" key="1">
    <citation type="submission" date="2021-07" db="EMBL/GenBank/DDBJ databases">
        <title>Karlodiniumbacter phycospheric gen. nov., sp. nov., a phycosphere bacterium isolated from karlodinium veneficum.</title>
        <authorList>
            <person name="Peng Y."/>
            <person name="Jiang L."/>
            <person name="Lee J."/>
        </authorList>
    </citation>
    <scope>NUCLEOTIDE SEQUENCE</scope>
    <source>
        <strain evidence="4 5">N5</strain>
    </source>
</reference>
<sequence>MPPTTAPDFFHRFTSGTTQVRCTLDQARVALQAARIDDATCDTSQIILGEVLNNVVEHAYRCEEGHPIELSIWFDDTGLWCNVHDQGAPMPGGVPPEGRGACIDASDRDGLPEGGFGWAMVHALTQDLQYLRVDGCNDLAFLISASHP</sequence>
<evidence type="ECO:0000313" key="4">
    <source>
        <dbReference type="EMBL" id="QXL86659.1"/>
    </source>
</evidence>
<dbReference type="GO" id="GO:0005524">
    <property type="term" value="F:ATP binding"/>
    <property type="evidence" value="ECO:0007669"/>
    <property type="project" value="UniProtKB-KW"/>
</dbReference>
<dbReference type="InterPro" id="IPR003594">
    <property type="entry name" value="HATPase_dom"/>
</dbReference>
<dbReference type="Gene3D" id="3.30.565.10">
    <property type="entry name" value="Histidine kinase-like ATPase, C-terminal domain"/>
    <property type="match status" value="1"/>
</dbReference>
<proteinExistence type="predicted"/>
<dbReference type="EMBL" id="JAIMBW010000001">
    <property type="protein sequence ID" value="MBY4893970.1"/>
    <property type="molecule type" value="Genomic_DNA"/>
</dbReference>
<evidence type="ECO:0000313" key="5">
    <source>
        <dbReference type="Proteomes" id="UP000693972"/>
    </source>
</evidence>
<name>A0A975TTU2_9RHOB</name>
<dbReference type="Pfam" id="PF13581">
    <property type="entry name" value="HATPase_c_2"/>
    <property type="match status" value="1"/>
</dbReference>
<keyword evidence="5" id="KW-1185">Reference proteome</keyword>
<keyword evidence="1" id="KW-0418">Kinase</keyword>
<dbReference type="CDD" id="cd16936">
    <property type="entry name" value="HATPase_RsbW-like"/>
    <property type="match status" value="1"/>
</dbReference>
<dbReference type="Proteomes" id="UP000693972">
    <property type="component" value="Unassembled WGS sequence"/>
</dbReference>
<keyword evidence="1" id="KW-0808">Transferase</keyword>
<dbReference type="RefSeq" id="WP_257893599.1">
    <property type="nucleotide sequence ID" value="NZ_JAIMBW010000001.1"/>
</dbReference>
<dbReference type="GO" id="GO:0004674">
    <property type="term" value="F:protein serine/threonine kinase activity"/>
    <property type="evidence" value="ECO:0007669"/>
    <property type="project" value="UniProtKB-KW"/>
</dbReference>
<dbReference type="SUPFAM" id="SSF55874">
    <property type="entry name" value="ATPase domain of HSP90 chaperone/DNA topoisomerase II/histidine kinase"/>
    <property type="match status" value="1"/>
</dbReference>
<evidence type="ECO:0000259" key="2">
    <source>
        <dbReference type="Pfam" id="PF13581"/>
    </source>
</evidence>
<evidence type="ECO:0000313" key="3">
    <source>
        <dbReference type="EMBL" id="MBY4893970.1"/>
    </source>
</evidence>
<keyword evidence="4" id="KW-0067">ATP-binding</keyword>
<gene>
    <name evidence="3" type="ORF">KUL25_14520</name>
    <name evidence="4" type="ORF">KUL25_14525</name>
</gene>
<dbReference type="PANTHER" id="PTHR35526">
    <property type="entry name" value="ANTI-SIGMA-F FACTOR RSBW-RELATED"/>
    <property type="match status" value="1"/>
</dbReference>
<dbReference type="AlphaFoldDB" id="A0A975TTU2"/>